<dbReference type="InterPro" id="IPR035965">
    <property type="entry name" value="PAS-like_dom_sf"/>
</dbReference>
<evidence type="ECO:0000259" key="1">
    <source>
        <dbReference type="PROSITE" id="PS50112"/>
    </source>
</evidence>
<dbReference type="InterPro" id="IPR036388">
    <property type="entry name" value="WH-like_DNA-bd_sf"/>
</dbReference>
<reference evidence="3 5" key="1">
    <citation type="submission" date="2016-01" db="EMBL/GenBank/DDBJ databases">
        <title>Genome sequence of Oerskovia enterophila VJag, an agar and cellulose degrading bacterium.</title>
        <authorList>
            <person name="Poehlein A."/>
            <person name="Jag V."/>
            <person name="Bengelsdorf F."/>
            <person name="Duerre P."/>
            <person name="Daniel R."/>
        </authorList>
    </citation>
    <scope>NUCLEOTIDE SEQUENCE [LARGE SCALE GENOMIC DNA]</scope>
    <source>
        <strain evidence="3 5">VJag</strain>
    </source>
</reference>
<organism evidence="3 5">
    <name type="scientific">Oerskovia enterophila</name>
    <dbReference type="NCBI Taxonomy" id="43678"/>
    <lineage>
        <taxon>Bacteria</taxon>
        <taxon>Bacillati</taxon>
        <taxon>Actinomycetota</taxon>
        <taxon>Actinomycetes</taxon>
        <taxon>Micrococcales</taxon>
        <taxon>Cellulomonadaceae</taxon>
        <taxon>Oerskovia</taxon>
    </lineage>
</organism>
<gene>
    <name evidence="4" type="ORF">OERS_34030</name>
    <name evidence="3" type="ORF">OJAG_05250</name>
</gene>
<dbReference type="RefSeq" id="WP_139107899.1">
    <property type="nucleotide sequence ID" value="NZ_LRIE01000042.1"/>
</dbReference>
<dbReference type="Pfam" id="PF08447">
    <property type="entry name" value="PAS_3"/>
    <property type="match status" value="1"/>
</dbReference>
<dbReference type="InterPro" id="IPR005561">
    <property type="entry name" value="ANTAR"/>
</dbReference>
<name>A0A161XIY1_9CELL</name>
<proteinExistence type="predicted"/>
<dbReference type="EMBL" id="LRIE01000042">
    <property type="protein sequence ID" value="KZM36757.1"/>
    <property type="molecule type" value="Genomic_DNA"/>
</dbReference>
<evidence type="ECO:0000259" key="2">
    <source>
        <dbReference type="PROSITE" id="PS50921"/>
    </source>
</evidence>
<dbReference type="Gene3D" id="1.10.10.10">
    <property type="entry name" value="Winged helix-like DNA-binding domain superfamily/Winged helix DNA-binding domain"/>
    <property type="match status" value="1"/>
</dbReference>
<dbReference type="GO" id="GO:0003723">
    <property type="term" value="F:RNA binding"/>
    <property type="evidence" value="ECO:0007669"/>
    <property type="project" value="InterPro"/>
</dbReference>
<dbReference type="InterPro" id="IPR000014">
    <property type="entry name" value="PAS"/>
</dbReference>
<dbReference type="InterPro" id="IPR013655">
    <property type="entry name" value="PAS_fold_3"/>
</dbReference>
<evidence type="ECO:0000313" key="4">
    <source>
        <dbReference type="EMBL" id="OCI29901.1"/>
    </source>
</evidence>
<dbReference type="SMART" id="SM01012">
    <property type="entry name" value="ANTAR"/>
    <property type="match status" value="1"/>
</dbReference>
<dbReference type="InterPro" id="IPR011006">
    <property type="entry name" value="CheY-like_superfamily"/>
</dbReference>
<dbReference type="SUPFAM" id="SSF52172">
    <property type="entry name" value="CheY-like"/>
    <property type="match status" value="1"/>
</dbReference>
<dbReference type="STRING" id="43678.OJAG_05250"/>
<feature type="domain" description="PAS" evidence="1">
    <location>
        <begin position="30"/>
        <end position="86"/>
    </location>
</feature>
<dbReference type="OrthoDB" id="3787288at2"/>
<sequence length="225" mass="24956">MTTSYNPARRFDPTLAEALLRGAPQPVGQFVLDLSDQSWWWSDELYAMHGFRPGDVMPTTALMLAHKHPEDRARVEEVLLVAAATGEPFGSVHRIVDAHGRTRTLGVVGRGRVDRRTGETTHVSGYFLDLTTTQRELAQREATAAIRASSASRSTIEQAKGAVMAIYGLPADEAFDLMCHHSSVTNEPLREMSRRLVVELTAGGSEGVLRREDLDRFFEGKRPVR</sequence>
<comment type="caution">
    <text evidence="3">The sequence shown here is derived from an EMBL/GenBank/DDBJ whole genome shotgun (WGS) entry which is preliminary data.</text>
</comment>
<evidence type="ECO:0000313" key="5">
    <source>
        <dbReference type="Proteomes" id="UP000076447"/>
    </source>
</evidence>
<dbReference type="EMBL" id="MAQA01000052">
    <property type="protein sequence ID" value="OCI29901.1"/>
    <property type="molecule type" value="Genomic_DNA"/>
</dbReference>
<dbReference type="PROSITE" id="PS50921">
    <property type="entry name" value="ANTAR"/>
    <property type="match status" value="1"/>
</dbReference>
<dbReference type="Proteomes" id="UP000093412">
    <property type="component" value="Unassembled WGS sequence"/>
</dbReference>
<evidence type="ECO:0000313" key="3">
    <source>
        <dbReference type="EMBL" id="KZM36757.1"/>
    </source>
</evidence>
<dbReference type="PROSITE" id="PS50112">
    <property type="entry name" value="PAS"/>
    <property type="match status" value="1"/>
</dbReference>
<dbReference type="Pfam" id="PF03861">
    <property type="entry name" value="ANTAR"/>
    <property type="match status" value="1"/>
</dbReference>
<evidence type="ECO:0000313" key="6">
    <source>
        <dbReference type="Proteomes" id="UP000093412"/>
    </source>
</evidence>
<feature type="domain" description="ANTAR" evidence="2">
    <location>
        <begin position="136"/>
        <end position="197"/>
    </location>
</feature>
<dbReference type="Gene3D" id="3.30.450.20">
    <property type="entry name" value="PAS domain"/>
    <property type="match status" value="1"/>
</dbReference>
<dbReference type="SUPFAM" id="SSF55785">
    <property type="entry name" value="PYP-like sensor domain (PAS domain)"/>
    <property type="match status" value="1"/>
</dbReference>
<reference evidence="4 6" key="2">
    <citation type="submission" date="2016-06" db="EMBL/GenBank/DDBJ databases">
        <title>Genome sequence of Oerskovia enterophila DSM 43852.</title>
        <authorList>
            <person name="Poehlein A."/>
            <person name="Jag V."/>
            <person name="Bengelsdorf F.R."/>
            <person name="Daniel R."/>
            <person name="Duerre P."/>
        </authorList>
    </citation>
    <scope>NUCLEOTIDE SEQUENCE [LARGE SCALE GENOMIC DNA]</scope>
    <source>
        <strain evidence="4 6">DSM 43852</strain>
    </source>
</reference>
<accession>A0A161XIY1</accession>
<dbReference type="Proteomes" id="UP000076447">
    <property type="component" value="Unassembled WGS sequence"/>
</dbReference>
<dbReference type="PATRIC" id="fig|43678.3.peg.560"/>
<protein>
    <submittedName>
        <fullName evidence="3">ANTAR domain protein</fullName>
    </submittedName>
</protein>
<dbReference type="AlphaFoldDB" id="A0A161XIY1"/>
<keyword evidence="6" id="KW-1185">Reference proteome</keyword>